<protein>
    <submittedName>
        <fullName evidence="3">Four helix bundle sensory module for signal transduction</fullName>
    </submittedName>
</protein>
<evidence type="ECO:0000313" key="4">
    <source>
        <dbReference type="Proteomes" id="UP000076603"/>
    </source>
</evidence>
<evidence type="ECO:0000259" key="2">
    <source>
        <dbReference type="Pfam" id="PF12729"/>
    </source>
</evidence>
<dbReference type="Pfam" id="PF12729">
    <property type="entry name" value="4HB_MCP_1"/>
    <property type="match status" value="1"/>
</dbReference>
<evidence type="ECO:0000313" key="3">
    <source>
        <dbReference type="EMBL" id="KZL92011.1"/>
    </source>
</evidence>
<dbReference type="EMBL" id="LWAE01000002">
    <property type="protein sequence ID" value="KZL92011.1"/>
    <property type="molecule type" value="Genomic_DNA"/>
</dbReference>
<feature type="domain" description="Chemotaxis methyl-accepting receptor HlyB-like 4HB MCP" evidence="2">
    <location>
        <begin position="4"/>
        <end position="127"/>
    </location>
</feature>
<keyword evidence="1" id="KW-0472">Membrane</keyword>
<dbReference type="Proteomes" id="UP000076603">
    <property type="component" value="Unassembled WGS sequence"/>
</dbReference>
<name>A0A162SY15_9CLOT</name>
<sequence>MLKNIKVIRSIILMVILSTIMSLSIAVVGYSNMRSINNNSSLMYEDALIKIIKTEDIRETFSGIRMNVNRLTIGGFNEDDVKNIDNYNSTINKKISDYENLNLSRIEKNNLSEFKKEYVSYYAQIKKFESGEMLYGIDLEKFNQF</sequence>
<dbReference type="InterPro" id="IPR024478">
    <property type="entry name" value="HlyB_4HB_MCP"/>
</dbReference>
<reference evidence="3 4" key="1">
    <citation type="submission" date="2016-04" db="EMBL/GenBank/DDBJ databases">
        <title>Genome sequence of Clostridium magnum DSM 2767.</title>
        <authorList>
            <person name="Poehlein A."/>
            <person name="Uhlig R."/>
            <person name="Fischer R."/>
            <person name="Bahl H."/>
            <person name="Daniel R."/>
        </authorList>
    </citation>
    <scope>NUCLEOTIDE SEQUENCE [LARGE SCALE GENOMIC DNA]</scope>
    <source>
        <strain evidence="3 4">DSM 2767</strain>
    </source>
</reference>
<accession>A0A162SY15</accession>
<dbReference type="AlphaFoldDB" id="A0A162SY15"/>
<keyword evidence="1" id="KW-0812">Transmembrane</keyword>
<gene>
    <name evidence="3" type="ORF">CLMAG_18170</name>
</gene>
<organism evidence="3 4">
    <name type="scientific">Clostridium magnum DSM 2767</name>
    <dbReference type="NCBI Taxonomy" id="1121326"/>
    <lineage>
        <taxon>Bacteria</taxon>
        <taxon>Bacillati</taxon>
        <taxon>Bacillota</taxon>
        <taxon>Clostridia</taxon>
        <taxon>Eubacteriales</taxon>
        <taxon>Clostridiaceae</taxon>
        <taxon>Clostridium</taxon>
    </lineage>
</organism>
<evidence type="ECO:0000256" key="1">
    <source>
        <dbReference type="SAM" id="Phobius"/>
    </source>
</evidence>
<comment type="caution">
    <text evidence="3">The sequence shown here is derived from an EMBL/GenBank/DDBJ whole genome shotgun (WGS) entry which is preliminary data.</text>
</comment>
<keyword evidence="1" id="KW-1133">Transmembrane helix</keyword>
<dbReference type="RefSeq" id="WP_066621106.1">
    <property type="nucleotide sequence ID" value="NZ_FQXL01000004.1"/>
</dbReference>
<dbReference type="PATRIC" id="fig|1121326.3.peg.1801"/>
<feature type="transmembrane region" description="Helical" evidence="1">
    <location>
        <begin position="12"/>
        <end position="33"/>
    </location>
</feature>
<keyword evidence="4" id="KW-1185">Reference proteome</keyword>
<proteinExistence type="predicted"/>
<dbReference type="STRING" id="1121326.CLMAG_18170"/>